<feature type="chain" id="PRO_5012325777" evidence="1">
    <location>
        <begin position="26"/>
        <end position="343"/>
    </location>
</feature>
<feature type="signal peptide" evidence="1">
    <location>
        <begin position="1"/>
        <end position="25"/>
    </location>
</feature>
<evidence type="ECO:0000256" key="1">
    <source>
        <dbReference type="SAM" id="SignalP"/>
    </source>
</evidence>
<organism evidence="2">
    <name type="scientific">Rosellinia necatrix</name>
    <name type="common">White root-rot fungus</name>
    <dbReference type="NCBI Taxonomy" id="77044"/>
    <lineage>
        <taxon>Eukaryota</taxon>
        <taxon>Fungi</taxon>
        <taxon>Dikarya</taxon>
        <taxon>Ascomycota</taxon>
        <taxon>Pezizomycotina</taxon>
        <taxon>Sordariomycetes</taxon>
        <taxon>Xylariomycetidae</taxon>
        <taxon>Xylariales</taxon>
        <taxon>Xylariaceae</taxon>
        <taxon>Rosellinia</taxon>
    </lineage>
</organism>
<evidence type="ECO:0000313" key="2">
    <source>
        <dbReference type="EMBL" id="GAP89398.2"/>
    </source>
</evidence>
<proteinExistence type="predicted"/>
<name>A0A1W2TM44_ROSNE</name>
<dbReference type="AlphaFoldDB" id="A0A1W2TM44"/>
<protein>
    <submittedName>
        <fullName evidence="2">Uncharacterized protein</fullName>
    </submittedName>
</protein>
<dbReference type="EMBL" id="DF977485">
    <property type="protein sequence ID" value="GAP89398.2"/>
    <property type="molecule type" value="Genomic_DNA"/>
</dbReference>
<accession>A0A1W2TM44</accession>
<dbReference type="OMA" id="HIANWNT"/>
<dbReference type="STRING" id="77044.A0A1W2TM44"/>
<reference evidence="2" key="1">
    <citation type="submission" date="2016-03" db="EMBL/GenBank/DDBJ databases">
        <title>Draft genome sequence of Rosellinia necatrix.</title>
        <authorList>
            <person name="Kanematsu S."/>
        </authorList>
    </citation>
    <scope>NUCLEOTIDE SEQUENCE [LARGE SCALE GENOMIC DNA]</scope>
    <source>
        <strain evidence="2">W97</strain>
    </source>
</reference>
<gene>
    <name evidence="2" type="ORF">SAMD00023353_4000280</name>
</gene>
<dbReference type="Proteomes" id="UP000054516">
    <property type="component" value="Unassembled WGS sequence"/>
</dbReference>
<keyword evidence="1" id="KW-0732">Signal</keyword>
<evidence type="ECO:0000313" key="3">
    <source>
        <dbReference type="Proteomes" id="UP000054516"/>
    </source>
</evidence>
<sequence length="343" mass="38352">MAMQGRMFAFWAAILLAFVASYVQSIPLAASHKPDLDAFLLPTDGSPHNGSATRKLFERNEIDGISLGGNPDTPTWVSRQNTGRSKRVFEVPMLWCLLNSKVARQSDFVSDDLERYGWEALSLTPENTEAWREHITPLYDELGFNLGNENAWGIIHIEDWGQDEHGEPFEATAANYQNIFNGQDGYIIACNNQSPAESGLEAQIPPLQKWSDLVALQWQDVAAGQRLNYVVRDHIANWNTRAAIYNALRTAGRATLPRWPGADFTINEDGSDPLAPAFWGLLGTYHAAGPAYMLAQHRNIFGHKTITRIRIWDEVSPWTISSAPRDLAAMVPNMLIYVDDVVE</sequence>
<keyword evidence="3" id="KW-1185">Reference proteome</keyword>
<dbReference type="OrthoDB" id="5337308at2759"/>